<keyword evidence="2" id="KW-1185">Reference proteome</keyword>
<evidence type="ECO:0000313" key="3">
    <source>
        <dbReference type="WBParaSite" id="ACOC_0001080801-mRNA-1"/>
    </source>
</evidence>
<reference evidence="1 2" key="2">
    <citation type="submission" date="2018-11" db="EMBL/GenBank/DDBJ databases">
        <authorList>
            <consortium name="Pathogen Informatics"/>
        </authorList>
    </citation>
    <scope>NUCLEOTIDE SEQUENCE [LARGE SCALE GENOMIC DNA]</scope>
    <source>
        <strain evidence="1 2">Costa Rica</strain>
    </source>
</reference>
<dbReference type="Proteomes" id="UP000267027">
    <property type="component" value="Unassembled WGS sequence"/>
</dbReference>
<evidence type="ECO:0000313" key="1">
    <source>
        <dbReference type="EMBL" id="VDM62394.1"/>
    </source>
</evidence>
<dbReference type="OrthoDB" id="760868at2759"/>
<protein>
    <submittedName>
        <fullName evidence="1 3">Uncharacterized protein</fullName>
    </submittedName>
</protein>
<proteinExistence type="predicted"/>
<sequence length="190" mass="21934">MNISSSLRKVEARPWACLSASASAILERKEYWIVRGRAIVENNLTWDLKAFDSVEIEPVLEALDSQGVPTQYIKIFRELYKNFAAKVSPFYDDIYIDVKREEKEIETFTTKFDGENGPDVFAFFKRTMKEFERNEPELYLKMVGNLSPSVAKTFQNLIKVSMSANSMQNLKDRGRLNNPVDAVLLLRQSY</sequence>
<evidence type="ECO:0000313" key="2">
    <source>
        <dbReference type="Proteomes" id="UP000267027"/>
    </source>
</evidence>
<gene>
    <name evidence="1" type="ORF">ACOC_LOCUS10809</name>
</gene>
<dbReference type="WBParaSite" id="ACOC_0001080801-mRNA-1">
    <property type="protein sequence ID" value="ACOC_0001080801-mRNA-1"/>
    <property type="gene ID" value="ACOC_0001080801"/>
</dbReference>
<reference evidence="3" key="1">
    <citation type="submission" date="2017-02" db="UniProtKB">
        <authorList>
            <consortium name="WormBaseParasite"/>
        </authorList>
    </citation>
    <scope>IDENTIFICATION</scope>
</reference>
<accession>A0A0R3PX46</accession>
<organism evidence="3">
    <name type="scientific">Angiostrongylus costaricensis</name>
    <name type="common">Nematode worm</name>
    <dbReference type="NCBI Taxonomy" id="334426"/>
    <lineage>
        <taxon>Eukaryota</taxon>
        <taxon>Metazoa</taxon>
        <taxon>Ecdysozoa</taxon>
        <taxon>Nematoda</taxon>
        <taxon>Chromadorea</taxon>
        <taxon>Rhabditida</taxon>
        <taxon>Rhabditina</taxon>
        <taxon>Rhabditomorpha</taxon>
        <taxon>Strongyloidea</taxon>
        <taxon>Metastrongylidae</taxon>
        <taxon>Angiostrongylus</taxon>
    </lineage>
</organism>
<name>A0A0R3PX46_ANGCS</name>
<dbReference type="AlphaFoldDB" id="A0A0R3PX46"/>
<dbReference type="EMBL" id="UYYA01004550">
    <property type="protein sequence ID" value="VDM62394.1"/>
    <property type="molecule type" value="Genomic_DNA"/>
</dbReference>